<dbReference type="RefSeq" id="WP_013841530.1">
    <property type="nucleotide sequence ID" value="NC_015589.1"/>
</dbReference>
<evidence type="ECO:0000259" key="3">
    <source>
        <dbReference type="Pfam" id="PF03358"/>
    </source>
</evidence>
<dbReference type="Gene3D" id="3.40.50.360">
    <property type="match status" value="1"/>
</dbReference>
<dbReference type="InterPro" id="IPR005025">
    <property type="entry name" value="FMN_Rdtase-like_dom"/>
</dbReference>
<dbReference type="HOGENOM" id="CLU_050993_3_3_9"/>
<dbReference type="Proteomes" id="UP000009234">
    <property type="component" value="Chromosome"/>
</dbReference>
<evidence type="ECO:0000313" key="4">
    <source>
        <dbReference type="EMBL" id="AEG59761.1"/>
    </source>
</evidence>
<reference evidence="5" key="1">
    <citation type="submission" date="2011-05" db="EMBL/GenBank/DDBJ databases">
        <title>Complete sequence of Desulfotomaculum ruminis DSM 2154.</title>
        <authorList>
            <person name="Lucas S."/>
            <person name="Copeland A."/>
            <person name="Lapidus A."/>
            <person name="Cheng J.-F."/>
            <person name="Goodwin L."/>
            <person name="Pitluck S."/>
            <person name="Lu M."/>
            <person name="Detter J.C."/>
            <person name="Han C."/>
            <person name="Tapia R."/>
            <person name="Land M."/>
            <person name="Hauser L."/>
            <person name="Kyrpides N."/>
            <person name="Ivanova N."/>
            <person name="Mikhailova N."/>
            <person name="Pagani I."/>
            <person name="Stams A.J.M."/>
            <person name="Plugge C.M."/>
            <person name="Muyzer G."/>
            <person name="Kuever J."/>
            <person name="Parshina S.N."/>
            <person name="Ivanova A.E."/>
            <person name="Nazina T.N."/>
            <person name="Brambilla E."/>
            <person name="Spring S."/>
            <person name="Klenk H.-P."/>
            <person name="Woyke T."/>
        </authorList>
    </citation>
    <scope>NUCLEOTIDE SEQUENCE [LARGE SCALE GENOMIC DNA]</scope>
    <source>
        <strain evidence="5">ATCC 23193 / DSM 2154 / NCIB 8452 / DL</strain>
    </source>
</reference>
<dbReference type="SUPFAM" id="SSF52218">
    <property type="entry name" value="Flavoproteins"/>
    <property type="match status" value="1"/>
</dbReference>
<evidence type="ECO:0000256" key="1">
    <source>
        <dbReference type="ARBA" id="ARBA00022630"/>
    </source>
</evidence>
<dbReference type="InterPro" id="IPR029039">
    <property type="entry name" value="Flavoprotein-like_sf"/>
</dbReference>
<name>F6DR42_DESRL</name>
<evidence type="ECO:0000313" key="5">
    <source>
        <dbReference type="Proteomes" id="UP000009234"/>
    </source>
</evidence>
<dbReference type="InterPro" id="IPR051796">
    <property type="entry name" value="ISF_SsuE-like"/>
</dbReference>
<proteinExistence type="predicted"/>
<accession>F6DR42</accession>
<protein>
    <submittedName>
        <fullName evidence="4">NADPH-dependent FMN reductase</fullName>
    </submittedName>
</protein>
<dbReference type="STRING" id="696281.Desru_1496"/>
<keyword evidence="5" id="KW-1185">Reference proteome</keyword>
<dbReference type="eggNOG" id="COG0655">
    <property type="taxonomic scope" value="Bacteria"/>
</dbReference>
<dbReference type="EMBL" id="CP002780">
    <property type="protein sequence ID" value="AEG59761.1"/>
    <property type="molecule type" value="Genomic_DNA"/>
</dbReference>
<keyword evidence="2" id="KW-0288">FMN</keyword>
<dbReference type="KEGG" id="dru:Desru_1496"/>
<keyword evidence="1" id="KW-0285">Flavoprotein</keyword>
<gene>
    <name evidence="4" type="ordered locus">Desru_1496</name>
</gene>
<organism evidence="4 5">
    <name type="scientific">Desulforamulus ruminis (strain ATCC 23193 / DSM 2154 / NCIMB 8452 / DL)</name>
    <name type="common">Desulfotomaculum ruminis</name>
    <dbReference type="NCBI Taxonomy" id="696281"/>
    <lineage>
        <taxon>Bacteria</taxon>
        <taxon>Bacillati</taxon>
        <taxon>Bacillota</taxon>
        <taxon>Clostridia</taxon>
        <taxon>Eubacteriales</taxon>
        <taxon>Peptococcaceae</taxon>
        <taxon>Desulforamulus</taxon>
    </lineage>
</organism>
<dbReference type="PANTHER" id="PTHR43278:SF4">
    <property type="entry name" value="NAD(P)H-DEPENDENT FMN-CONTAINING OXIDOREDUCTASE YWQN-RELATED"/>
    <property type="match status" value="1"/>
</dbReference>
<dbReference type="AlphaFoldDB" id="F6DR42"/>
<sequence length="191" mass="20922">MKVIAFNGSPRKNGNTYGSLKIVLRQLEQEGMDTEMIQLGGKKLSGCIACGRCSKNQDQRCAITDDDMNIFIAKMIEADGILIGSPVYFGNVSTEVKALIDRSGYVSVANGGLFKRKAGAAVVAARRAGTNFTYAAINFFFGINQMIVPNSNYWNMTLSRDIGDLEKDEEGKRTFEVLGQNMAWLLKKTGV</sequence>
<evidence type="ECO:0000256" key="2">
    <source>
        <dbReference type="ARBA" id="ARBA00022643"/>
    </source>
</evidence>
<dbReference type="Pfam" id="PF03358">
    <property type="entry name" value="FMN_red"/>
    <property type="match status" value="1"/>
</dbReference>
<dbReference type="GO" id="GO:0016491">
    <property type="term" value="F:oxidoreductase activity"/>
    <property type="evidence" value="ECO:0007669"/>
    <property type="project" value="InterPro"/>
</dbReference>
<feature type="domain" description="NADPH-dependent FMN reductase-like" evidence="3">
    <location>
        <begin position="1"/>
        <end position="157"/>
    </location>
</feature>
<dbReference type="OrthoDB" id="6398207at2"/>
<reference evidence="4 5" key="2">
    <citation type="journal article" date="2012" name="Stand. Genomic Sci.">
        <title>Complete genome sequence of the sulfate-reducing firmicute Desulfotomaculum ruminis type strain (DL(T)).</title>
        <authorList>
            <person name="Spring S."/>
            <person name="Visser M."/>
            <person name="Lu M."/>
            <person name="Copeland A."/>
            <person name="Lapidus A."/>
            <person name="Lucas S."/>
            <person name="Cheng J.F."/>
            <person name="Han C."/>
            <person name="Tapia R."/>
            <person name="Goodwin L.A."/>
            <person name="Pitluck S."/>
            <person name="Ivanova N."/>
            <person name="Land M."/>
            <person name="Hauser L."/>
            <person name="Larimer F."/>
            <person name="Rohde M."/>
            <person name="Goker M."/>
            <person name="Detter J.C."/>
            <person name="Kyrpides N.C."/>
            <person name="Woyke T."/>
            <person name="Schaap P.J."/>
            <person name="Plugge C.M."/>
            <person name="Muyzer G."/>
            <person name="Kuever J."/>
            <person name="Pereira I.A."/>
            <person name="Parshina S.N."/>
            <person name="Bernier-Latmani R."/>
            <person name="Stams A.J."/>
            <person name="Klenk H.P."/>
        </authorList>
    </citation>
    <scope>NUCLEOTIDE SEQUENCE [LARGE SCALE GENOMIC DNA]</scope>
    <source>
        <strain evidence="5">ATCC 23193 / DSM 2154 / NCIB 8452 / DL</strain>
    </source>
</reference>
<dbReference type="PANTHER" id="PTHR43278">
    <property type="entry name" value="NAD(P)H-DEPENDENT FMN-CONTAINING OXIDOREDUCTASE YWQN-RELATED"/>
    <property type="match status" value="1"/>
</dbReference>